<name>A0A7V3ZY40_UNCW3</name>
<dbReference type="InterPro" id="IPR028994">
    <property type="entry name" value="Integrin_alpha_N"/>
</dbReference>
<proteinExistence type="predicted"/>
<evidence type="ECO:0000313" key="1">
    <source>
        <dbReference type="EMBL" id="HGL17775.1"/>
    </source>
</evidence>
<protein>
    <submittedName>
        <fullName evidence="1">VCBS repeat-containing protein</fullName>
    </submittedName>
</protein>
<sequence length="432" mass="47674">MGNEIKWIFIGLLFPLLLGAGNLTIYSAKPALEGSKDFTVSTPSAESTVIDTMKLYDASTATIRRVRIGKNFNGPDDDTIRIVTVQSASPRKIITLTDTSSGGRFVKFKSTTSSDTFPSGSTPCGLDIGDFDGDYYIDLFAGTTVSPFRFYWFEWNGTNFIPRDSTDVSGAIWNIAYADGDNDGTKEAYSPSGSYLYIVRYNNGLVKDSINLGNTVYAIAVGDVNPNLPGNEVYVAGTNLFRVYWNGSEWDVQTIYSGFSDPAWSAMVGDVDAGRVGNELVLTHGRTANPLSYQVSVWSWNVNNYEGRAWKWASSTSEWYEKGDLYIGDVSDKEPVSEVIIVGGSTSATPILFWLDADGTGYYYPLPEPRYNTTEYGVCAGNINKYTDYRDEFVVMGGGHVLYYHERYIDLALTSLDYEGYILKKGTSPISL</sequence>
<accession>A0A7V3ZY40</accession>
<dbReference type="AlphaFoldDB" id="A0A7V3ZY40"/>
<organism evidence="1">
    <name type="scientific">candidate division WOR-3 bacterium</name>
    <dbReference type="NCBI Taxonomy" id="2052148"/>
    <lineage>
        <taxon>Bacteria</taxon>
        <taxon>Bacteria division WOR-3</taxon>
    </lineage>
</organism>
<gene>
    <name evidence="1" type="ORF">ENU66_05580</name>
</gene>
<comment type="caution">
    <text evidence="1">The sequence shown here is derived from an EMBL/GenBank/DDBJ whole genome shotgun (WGS) entry which is preliminary data.</text>
</comment>
<reference evidence="1" key="1">
    <citation type="journal article" date="2020" name="mSystems">
        <title>Genome- and Community-Level Interaction Insights into Carbon Utilization and Element Cycling Functions of Hydrothermarchaeota in Hydrothermal Sediment.</title>
        <authorList>
            <person name="Zhou Z."/>
            <person name="Liu Y."/>
            <person name="Xu W."/>
            <person name="Pan J."/>
            <person name="Luo Z.H."/>
            <person name="Li M."/>
        </authorList>
    </citation>
    <scope>NUCLEOTIDE SEQUENCE [LARGE SCALE GENOMIC DNA]</scope>
    <source>
        <strain evidence="1">SpSt-69</strain>
    </source>
</reference>
<dbReference type="EMBL" id="DTDJ01000036">
    <property type="protein sequence ID" value="HGL17775.1"/>
    <property type="molecule type" value="Genomic_DNA"/>
</dbReference>
<dbReference type="SUPFAM" id="SSF69318">
    <property type="entry name" value="Integrin alpha N-terminal domain"/>
    <property type="match status" value="1"/>
</dbReference>